<evidence type="ECO:0000313" key="12">
    <source>
        <dbReference type="Proteomes" id="UP000256869"/>
    </source>
</evidence>
<feature type="site" description="Could be important to modulate the pK values of the two catalytic cysteine residues" evidence="9">
    <location>
        <position position="163"/>
    </location>
</feature>
<comment type="caution">
    <text evidence="9">Lacks conserved residue(s) required for the propagation of feature annotation.</text>
</comment>
<dbReference type="Proteomes" id="UP000256869">
    <property type="component" value="Unassembled WGS sequence"/>
</dbReference>
<dbReference type="Pfam" id="PF01678">
    <property type="entry name" value="DAP_epimerase"/>
    <property type="match status" value="2"/>
</dbReference>
<dbReference type="SUPFAM" id="SSF54506">
    <property type="entry name" value="Diaminopimelate epimerase-like"/>
    <property type="match status" value="2"/>
</dbReference>
<proteinExistence type="inferred from homology"/>
<gene>
    <name evidence="9" type="primary">dapF</name>
    <name evidence="11" type="ORF">DFP95_101400</name>
</gene>
<evidence type="ECO:0000256" key="2">
    <source>
        <dbReference type="ARBA" id="ARBA00010219"/>
    </source>
</evidence>
<comment type="subunit">
    <text evidence="9">Homodimer.</text>
</comment>
<dbReference type="GO" id="GO:0005829">
    <property type="term" value="C:cytosol"/>
    <property type="evidence" value="ECO:0007669"/>
    <property type="project" value="TreeGrafter"/>
</dbReference>
<dbReference type="EMBL" id="QRDY01000001">
    <property type="protein sequence ID" value="RED65904.1"/>
    <property type="molecule type" value="Genomic_DNA"/>
</dbReference>
<evidence type="ECO:0000256" key="4">
    <source>
        <dbReference type="ARBA" id="ARBA00022490"/>
    </source>
</evidence>
<feature type="active site" evidence="10">
    <location>
        <position position="71"/>
    </location>
</feature>
<evidence type="ECO:0000313" key="11">
    <source>
        <dbReference type="EMBL" id="RED65904.1"/>
    </source>
</evidence>
<feature type="site" description="Could be important to modulate the pK values of the two catalytic cysteine residues" evidence="9">
    <location>
        <position position="212"/>
    </location>
</feature>
<comment type="caution">
    <text evidence="11">The sequence shown here is derived from an EMBL/GenBank/DDBJ whole genome shotgun (WGS) entry which is preliminary data.</text>
</comment>
<feature type="binding site" evidence="9">
    <location>
        <position position="62"/>
    </location>
    <ligand>
        <name>substrate</name>
    </ligand>
</feature>
<feature type="active site" description="Proton acceptor" evidence="9">
    <location>
        <position position="221"/>
    </location>
</feature>
<dbReference type="InterPro" id="IPR018510">
    <property type="entry name" value="DAP_epimerase_AS"/>
</dbReference>
<evidence type="ECO:0000256" key="9">
    <source>
        <dbReference type="HAMAP-Rule" id="MF_00197"/>
    </source>
</evidence>
<comment type="catalytic activity">
    <reaction evidence="8 9">
        <text>(2S,6S)-2,6-diaminopimelate = meso-2,6-diaminopimelate</text>
        <dbReference type="Rhea" id="RHEA:15393"/>
        <dbReference type="ChEBI" id="CHEBI:57609"/>
        <dbReference type="ChEBI" id="CHEBI:57791"/>
        <dbReference type="EC" id="5.1.1.7"/>
    </reaction>
</comment>
<keyword evidence="5 9" id="KW-0028">Amino-acid biosynthesis</keyword>
<sequence>MEFTKMHGLGNDFIVVAGEQKLPDNVADLAIQLCNRFFGIGADGLVYILPSDNADFKMRIINSDGSEAEQCGNAIRCVAKYVYDNGLTSKTDLTIETLGAGVQPVQLTTEQGKVAQVTVDMGRPILNGLDVPTTIDANPVIGHSVTVDGREFSFTAVSMGNPHCVIYVDDAANFDLATWGPKLEKHPLFPRKINVEFAKVNSRNQVDMRVWERGAGPTLACGTGACATLVSSVLNGLTDRKATISLAGGDLLIDWNEDNDRIYMTGPAAFVFTGKLV</sequence>
<dbReference type="AlphaFoldDB" id="A0A3D9IW43"/>
<dbReference type="FunFam" id="3.10.310.10:FF:000001">
    <property type="entry name" value="Diaminopimelate epimerase"/>
    <property type="match status" value="1"/>
</dbReference>
<dbReference type="NCBIfam" id="TIGR00652">
    <property type="entry name" value="DapF"/>
    <property type="match status" value="1"/>
</dbReference>
<comment type="function">
    <text evidence="9">Catalyzes the stereoinversion of LL-2,6-diaminopimelate (L,L-DAP) to meso-diaminopimelate (meso-DAP), a precursor of L-lysine and an essential component of the bacterial peptidoglycan.</text>
</comment>
<dbReference type="GO" id="GO:0009089">
    <property type="term" value="P:lysine biosynthetic process via diaminopimelate"/>
    <property type="evidence" value="ECO:0007669"/>
    <property type="project" value="UniProtKB-UniRule"/>
</dbReference>
<feature type="binding site" evidence="9">
    <location>
        <begin position="212"/>
        <end position="213"/>
    </location>
    <ligand>
        <name>substrate</name>
    </ligand>
</feature>
<dbReference type="InterPro" id="IPR001653">
    <property type="entry name" value="DAP_epimerase_DapF"/>
</dbReference>
<evidence type="ECO:0000256" key="10">
    <source>
        <dbReference type="PROSITE-ProRule" id="PRU10125"/>
    </source>
</evidence>
<organism evidence="11 12">
    <name type="scientific">Cohnella lupini</name>
    <dbReference type="NCBI Taxonomy" id="1294267"/>
    <lineage>
        <taxon>Bacteria</taxon>
        <taxon>Bacillati</taxon>
        <taxon>Bacillota</taxon>
        <taxon>Bacilli</taxon>
        <taxon>Bacillales</taxon>
        <taxon>Paenibacillaceae</taxon>
        <taxon>Cohnella</taxon>
    </lineage>
</organism>
<comment type="subcellular location">
    <subcellularLocation>
        <location evidence="9">Cytoplasm</location>
    </subcellularLocation>
</comment>
<comment type="pathway">
    <text evidence="1 9">Amino-acid biosynthesis; L-lysine biosynthesis via DAP pathway; DL-2,6-diaminopimelate from LL-2,6-diaminopimelate: step 1/1.</text>
</comment>
<dbReference type="PANTHER" id="PTHR31689:SF0">
    <property type="entry name" value="DIAMINOPIMELATE EPIMERASE"/>
    <property type="match status" value="1"/>
</dbReference>
<dbReference type="OrthoDB" id="9805408at2"/>
<reference evidence="11 12" key="1">
    <citation type="submission" date="2018-07" db="EMBL/GenBank/DDBJ databases">
        <title>Genomic Encyclopedia of Type Strains, Phase III (KMG-III): the genomes of soil and plant-associated and newly described type strains.</title>
        <authorList>
            <person name="Whitman W."/>
        </authorList>
    </citation>
    <scope>NUCLEOTIDE SEQUENCE [LARGE SCALE GENOMIC DNA]</scope>
    <source>
        <strain evidence="11 12">CECT 8236</strain>
    </source>
</reference>
<keyword evidence="12" id="KW-1185">Reference proteome</keyword>
<dbReference type="EC" id="5.1.1.7" evidence="3 9"/>
<feature type="binding site" evidence="9">
    <location>
        <position position="161"/>
    </location>
    <ligand>
        <name>substrate</name>
    </ligand>
</feature>
<keyword evidence="6 9" id="KW-0457">Lysine biosynthesis</keyword>
<comment type="similarity">
    <text evidence="2 9">Belongs to the diaminopimelate epimerase family.</text>
</comment>
<dbReference type="UniPathway" id="UPA00034">
    <property type="reaction ID" value="UER00025"/>
</dbReference>
<dbReference type="GO" id="GO:0008837">
    <property type="term" value="F:diaminopimelate epimerase activity"/>
    <property type="evidence" value="ECO:0007669"/>
    <property type="project" value="UniProtKB-UniRule"/>
</dbReference>
<keyword evidence="7 9" id="KW-0413">Isomerase</keyword>
<feature type="binding site" evidence="9">
    <location>
        <begin position="72"/>
        <end position="73"/>
    </location>
    <ligand>
        <name>substrate</name>
    </ligand>
</feature>
<evidence type="ECO:0000256" key="1">
    <source>
        <dbReference type="ARBA" id="ARBA00005196"/>
    </source>
</evidence>
<feature type="binding site" evidence="9">
    <location>
        <position position="11"/>
    </location>
    <ligand>
        <name>substrate</name>
    </ligand>
</feature>
<evidence type="ECO:0000256" key="6">
    <source>
        <dbReference type="ARBA" id="ARBA00023154"/>
    </source>
</evidence>
<dbReference type="RefSeq" id="WP_115990869.1">
    <property type="nucleotide sequence ID" value="NZ_QRDY01000001.1"/>
</dbReference>
<evidence type="ECO:0000256" key="3">
    <source>
        <dbReference type="ARBA" id="ARBA00013080"/>
    </source>
</evidence>
<dbReference type="PROSITE" id="PS01326">
    <property type="entry name" value="DAP_EPIMERASE"/>
    <property type="match status" value="1"/>
</dbReference>
<keyword evidence="4 9" id="KW-0963">Cytoplasm</keyword>
<feature type="binding site" evidence="9">
    <location>
        <position position="194"/>
    </location>
    <ligand>
        <name>substrate</name>
    </ligand>
</feature>
<name>A0A3D9IW43_9BACL</name>
<evidence type="ECO:0000256" key="5">
    <source>
        <dbReference type="ARBA" id="ARBA00022605"/>
    </source>
</evidence>
<feature type="active site" description="Proton donor" evidence="9">
    <location>
        <position position="71"/>
    </location>
</feature>
<evidence type="ECO:0000256" key="7">
    <source>
        <dbReference type="ARBA" id="ARBA00023235"/>
    </source>
</evidence>
<accession>A0A3D9IW43</accession>
<protein>
    <recommendedName>
        <fullName evidence="3 9">Diaminopimelate epimerase</fullName>
        <shortName evidence="9">DAP epimerase</shortName>
        <ecNumber evidence="3 9">5.1.1.7</ecNumber>
    </recommendedName>
    <alternativeName>
        <fullName evidence="9">PLP-independent amino acid racemase</fullName>
    </alternativeName>
</protein>
<dbReference type="HAMAP" id="MF_00197">
    <property type="entry name" value="DAP_epimerase"/>
    <property type="match status" value="1"/>
</dbReference>
<dbReference type="PANTHER" id="PTHR31689">
    <property type="entry name" value="DIAMINOPIMELATE EPIMERASE, CHLOROPLASTIC"/>
    <property type="match status" value="1"/>
</dbReference>
<feature type="binding site" evidence="9">
    <location>
        <begin position="222"/>
        <end position="223"/>
    </location>
    <ligand>
        <name>substrate</name>
    </ligand>
</feature>
<evidence type="ECO:0000256" key="8">
    <source>
        <dbReference type="ARBA" id="ARBA00051712"/>
    </source>
</evidence>
<dbReference type="Gene3D" id="3.10.310.10">
    <property type="entry name" value="Diaminopimelate Epimerase, Chain A, domain 1"/>
    <property type="match status" value="2"/>
</dbReference>